<feature type="domain" description="Amidohydrolase 3" evidence="1">
    <location>
        <begin position="42"/>
        <end position="400"/>
    </location>
</feature>
<feature type="non-terminal residue" evidence="2">
    <location>
        <position position="400"/>
    </location>
</feature>
<proteinExistence type="predicted"/>
<evidence type="ECO:0000259" key="1">
    <source>
        <dbReference type="Pfam" id="PF07969"/>
    </source>
</evidence>
<dbReference type="PANTHER" id="PTHR11647">
    <property type="entry name" value="HYDRANTOINASE/DIHYDROPYRIMIDINASE FAMILY MEMBER"/>
    <property type="match status" value="1"/>
</dbReference>
<evidence type="ECO:0000313" key="2">
    <source>
        <dbReference type="EMBL" id="KKM93243.1"/>
    </source>
</evidence>
<dbReference type="GO" id="GO:0016810">
    <property type="term" value="F:hydrolase activity, acting on carbon-nitrogen (but not peptide) bonds"/>
    <property type="evidence" value="ECO:0007669"/>
    <property type="project" value="InterPro"/>
</dbReference>
<dbReference type="InterPro" id="IPR032466">
    <property type="entry name" value="Metal_Hydrolase"/>
</dbReference>
<dbReference type="InterPro" id="IPR013108">
    <property type="entry name" value="Amidohydro_3"/>
</dbReference>
<dbReference type="InterPro" id="IPR012027">
    <property type="entry name" value="Formylmethanofuran_DH_asu"/>
</dbReference>
<dbReference type="NCBIfam" id="TIGR03121">
    <property type="entry name" value="one_C_dehyd_A"/>
    <property type="match status" value="1"/>
</dbReference>
<comment type="caution">
    <text evidence="2">The sequence shown here is derived from an EMBL/GenBank/DDBJ whole genome shotgun (WGS) entry which is preliminary data.</text>
</comment>
<accession>A0A0F9LIJ8</accession>
<dbReference type="SUPFAM" id="SSF51556">
    <property type="entry name" value="Metallo-dependent hydrolases"/>
    <property type="match status" value="1"/>
</dbReference>
<dbReference type="PANTHER" id="PTHR11647:SF1">
    <property type="entry name" value="COLLAPSIN RESPONSE MEDIATOR PROTEIN"/>
    <property type="match status" value="1"/>
</dbReference>
<dbReference type="InterPro" id="IPR011059">
    <property type="entry name" value="Metal-dep_hydrolase_composite"/>
</dbReference>
<organism evidence="2">
    <name type="scientific">marine sediment metagenome</name>
    <dbReference type="NCBI Taxonomy" id="412755"/>
    <lineage>
        <taxon>unclassified sequences</taxon>
        <taxon>metagenomes</taxon>
        <taxon>ecological metagenomes</taxon>
    </lineage>
</organism>
<dbReference type="Pfam" id="PF07969">
    <property type="entry name" value="Amidohydro_3"/>
    <property type="match status" value="1"/>
</dbReference>
<sequence length="400" mass="44237">MLKKLTGGRIYDPAHGVENEVRDIYILDGRIVKRPDGIRIDEEIDVRGKVVMAGAIDMHTHIGGGKVNIARTMLPEDHAADVIARTELMRSGCGHAAPSTLTAGYRYAEMGYTAGFEPAILPSNARQAHMEMHDTPIIDKGGYVMLGSDDFLLRMMAANKDQESINNYVAWTMTHSQAVGLKVVNPGGINAFKFNQRKLDLDEKNQFYGVTPREILLRLARAVNELGVPHPLHVHGCNLGVPGNMDTTLDTIQGIEGLPMHMTHIQFHSYGTEGDFKFSSGSAQIAEAINKHKNVTVDVGQILFGQTVTASGDSMRQFAAHPHSHPNKWVCMDIECEAGCGVVPFKYKDQSYVNALQWMIGLETFLMVDDPWQVFLTTDHPNGAPFTSYPHLIRLLMDKT</sequence>
<dbReference type="AlphaFoldDB" id="A0A0F9LIJ8"/>
<dbReference type="EMBL" id="LAZR01006291">
    <property type="protein sequence ID" value="KKM93243.1"/>
    <property type="molecule type" value="Genomic_DNA"/>
</dbReference>
<reference evidence="2" key="1">
    <citation type="journal article" date="2015" name="Nature">
        <title>Complex archaea that bridge the gap between prokaryotes and eukaryotes.</title>
        <authorList>
            <person name="Spang A."/>
            <person name="Saw J.H."/>
            <person name="Jorgensen S.L."/>
            <person name="Zaremba-Niedzwiedzka K."/>
            <person name="Martijn J."/>
            <person name="Lind A.E."/>
            <person name="van Eijk R."/>
            <person name="Schleper C."/>
            <person name="Guy L."/>
            <person name="Ettema T.J."/>
        </authorList>
    </citation>
    <scope>NUCLEOTIDE SEQUENCE</scope>
</reference>
<protein>
    <recommendedName>
        <fullName evidence="1">Amidohydrolase 3 domain-containing protein</fullName>
    </recommendedName>
</protein>
<dbReference type="InterPro" id="IPR050378">
    <property type="entry name" value="Metallo-dep_Hydrolases_sf"/>
</dbReference>
<gene>
    <name evidence="2" type="ORF">LCGC14_1210300</name>
</gene>
<name>A0A0F9LIJ8_9ZZZZ</name>
<dbReference type="Gene3D" id="3.20.20.140">
    <property type="entry name" value="Metal-dependent hydrolases"/>
    <property type="match status" value="1"/>
</dbReference>
<dbReference type="SUPFAM" id="SSF51338">
    <property type="entry name" value="Composite domain of metallo-dependent hydrolases"/>
    <property type="match status" value="1"/>
</dbReference>